<dbReference type="Pfam" id="PF06127">
    <property type="entry name" value="Mpo1-like"/>
    <property type="match status" value="1"/>
</dbReference>
<dbReference type="GO" id="GO:0016020">
    <property type="term" value="C:membrane"/>
    <property type="evidence" value="ECO:0007669"/>
    <property type="project" value="GOC"/>
</dbReference>
<sequence>MKPFLEQARFYAQYHQQAATFYTHLVGVPILIFAVMIFLGFFHLRMPNVFDTTLASIATLILWLYYLRLNWRLSLLLLPVLALLLWISSMISYAGPTRSALWLFVIFLVLGVVLQLSGHFIEGRKPAFMDNMKQALIAPLYLTAELCFMAGFMKSLQETLHGGEETRSSEDTEIEDTTPKTKARGRKKKSGKDSIS</sequence>
<feature type="transmembrane region" description="Helical" evidence="2">
    <location>
        <begin position="135"/>
        <end position="153"/>
    </location>
</feature>
<keyword evidence="2" id="KW-1133">Transmembrane helix</keyword>
<evidence type="ECO:0000313" key="3">
    <source>
        <dbReference type="EMBL" id="KTD61256.1"/>
    </source>
</evidence>
<dbReference type="OrthoDB" id="5515308at2"/>
<organism evidence="3 4">
    <name type="scientific">Legionella spiritensis</name>
    <dbReference type="NCBI Taxonomy" id="452"/>
    <lineage>
        <taxon>Bacteria</taxon>
        <taxon>Pseudomonadati</taxon>
        <taxon>Pseudomonadota</taxon>
        <taxon>Gammaproteobacteria</taxon>
        <taxon>Legionellales</taxon>
        <taxon>Legionellaceae</taxon>
        <taxon>Legionella</taxon>
    </lineage>
</organism>
<protein>
    <submittedName>
        <fullName evidence="3">Transmembrane protein</fullName>
    </submittedName>
</protein>
<keyword evidence="2 3" id="KW-0812">Transmembrane</keyword>
<name>A0A0W0YWN2_LEGSP</name>
<reference evidence="3 4" key="1">
    <citation type="submission" date="2015-11" db="EMBL/GenBank/DDBJ databases">
        <title>Genomic analysis of 38 Legionella species identifies large and diverse effector repertoires.</title>
        <authorList>
            <person name="Burstein D."/>
            <person name="Amaro F."/>
            <person name="Zusman T."/>
            <person name="Lifshitz Z."/>
            <person name="Cohen O."/>
            <person name="Gilbert J.A."/>
            <person name="Pupko T."/>
            <person name="Shuman H.A."/>
            <person name="Segal G."/>
        </authorList>
    </citation>
    <scope>NUCLEOTIDE SEQUENCE [LARGE SCALE GENOMIC DNA]</scope>
    <source>
        <strain evidence="3 4">Mt.St.Helens-9</strain>
    </source>
</reference>
<gene>
    <name evidence="3" type="ORF">Lspi_2876</name>
</gene>
<keyword evidence="4" id="KW-1185">Reference proteome</keyword>
<feature type="compositionally biased region" description="Basic residues" evidence="1">
    <location>
        <begin position="181"/>
        <end position="190"/>
    </location>
</feature>
<dbReference type="GO" id="GO:0046521">
    <property type="term" value="P:sphingoid catabolic process"/>
    <property type="evidence" value="ECO:0007669"/>
    <property type="project" value="TreeGrafter"/>
</dbReference>
<dbReference type="RefSeq" id="WP_058484780.1">
    <property type="nucleotide sequence ID" value="NZ_CAAAII010000004.1"/>
</dbReference>
<keyword evidence="2" id="KW-0472">Membrane</keyword>
<dbReference type="PANTHER" id="PTHR28026:SF9">
    <property type="entry name" value="2-HYDROXY-PALMITIC ACID DIOXYGENASE MPO1"/>
    <property type="match status" value="1"/>
</dbReference>
<dbReference type="PANTHER" id="PTHR28026">
    <property type="entry name" value="DUF962 DOMAIN PROTEIN (AFU_ORTHOLOGUE AFUA_8G05310)"/>
    <property type="match status" value="1"/>
</dbReference>
<dbReference type="InterPro" id="IPR009305">
    <property type="entry name" value="Mpo1-like"/>
</dbReference>
<feature type="transmembrane region" description="Helical" evidence="2">
    <location>
        <begin position="48"/>
        <end position="66"/>
    </location>
</feature>
<comment type="caution">
    <text evidence="3">The sequence shown here is derived from an EMBL/GenBank/DDBJ whole genome shotgun (WGS) entry which is preliminary data.</text>
</comment>
<dbReference type="STRING" id="452.Lspi_2876"/>
<dbReference type="EMBL" id="LNYX01000034">
    <property type="protein sequence ID" value="KTD61256.1"/>
    <property type="molecule type" value="Genomic_DNA"/>
</dbReference>
<evidence type="ECO:0000256" key="1">
    <source>
        <dbReference type="SAM" id="MobiDB-lite"/>
    </source>
</evidence>
<feature type="compositionally biased region" description="Basic and acidic residues" evidence="1">
    <location>
        <begin position="161"/>
        <end position="170"/>
    </location>
</feature>
<accession>A0A0W0YWN2</accession>
<proteinExistence type="predicted"/>
<dbReference type="PATRIC" id="fig|452.5.peg.3181"/>
<feature type="transmembrane region" description="Helical" evidence="2">
    <location>
        <begin position="73"/>
        <end position="94"/>
    </location>
</feature>
<dbReference type="AlphaFoldDB" id="A0A0W0YWN2"/>
<evidence type="ECO:0000256" key="2">
    <source>
        <dbReference type="SAM" id="Phobius"/>
    </source>
</evidence>
<feature type="transmembrane region" description="Helical" evidence="2">
    <location>
        <begin position="21"/>
        <end position="42"/>
    </location>
</feature>
<evidence type="ECO:0000313" key="4">
    <source>
        <dbReference type="Proteomes" id="UP000054877"/>
    </source>
</evidence>
<feature type="transmembrane region" description="Helical" evidence="2">
    <location>
        <begin position="100"/>
        <end position="123"/>
    </location>
</feature>
<dbReference type="Proteomes" id="UP000054877">
    <property type="component" value="Unassembled WGS sequence"/>
</dbReference>
<feature type="region of interest" description="Disordered" evidence="1">
    <location>
        <begin position="161"/>
        <end position="196"/>
    </location>
</feature>